<evidence type="ECO:0000313" key="2">
    <source>
        <dbReference type="EMBL" id="CAB3806697.1"/>
    </source>
</evidence>
<proteinExistence type="predicted"/>
<keyword evidence="3" id="KW-1185">Reference proteome</keyword>
<accession>A0A6J5GUW6</accession>
<dbReference type="AlphaFoldDB" id="A0A6J5GUW6"/>
<feature type="chain" id="PRO_5026651004" evidence="1">
    <location>
        <begin position="29"/>
        <end position="165"/>
    </location>
</feature>
<dbReference type="Proteomes" id="UP000494252">
    <property type="component" value="Unassembled WGS sequence"/>
</dbReference>
<protein>
    <submittedName>
        <fullName evidence="2">Uncharacterized protein</fullName>
    </submittedName>
</protein>
<dbReference type="EMBL" id="CADIKI010000023">
    <property type="protein sequence ID" value="CAB3806697.1"/>
    <property type="molecule type" value="Genomic_DNA"/>
</dbReference>
<dbReference type="RefSeq" id="WP_246291338.1">
    <property type="nucleotide sequence ID" value="NZ_CADIKI010000023.1"/>
</dbReference>
<organism evidence="2 3">
    <name type="scientific">Paraburkholderia fynbosensis</name>
    <dbReference type="NCBI Taxonomy" id="1200993"/>
    <lineage>
        <taxon>Bacteria</taxon>
        <taxon>Pseudomonadati</taxon>
        <taxon>Pseudomonadota</taxon>
        <taxon>Betaproteobacteria</taxon>
        <taxon>Burkholderiales</taxon>
        <taxon>Burkholderiaceae</taxon>
        <taxon>Paraburkholderia</taxon>
    </lineage>
</organism>
<sequence>MMNNSNAGSLIAMLIADLVWVSSASAQALPKQGNIEATYTAAGADVRNISVSGDDAVYLFETTLLMASNNNSPLMRNVTARCVEAGFSAGTATGYCVYSDKDGDKFIEAFTYQGGSTTGKGTLGSGTGKYKGIEGHFDWQQVLALPSDKGTYNYIGKKTGSYRIP</sequence>
<keyword evidence="1" id="KW-0732">Signal</keyword>
<reference evidence="2 3" key="1">
    <citation type="submission" date="2020-04" db="EMBL/GenBank/DDBJ databases">
        <authorList>
            <person name="De Canck E."/>
        </authorList>
    </citation>
    <scope>NUCLEOTIDE SEQUENCE [LARGE SCALE GENOMIC DNA]</scope>
    <source>
        <strain evidence="2 3">LMG 27177</strain>
    </source>
</reference>
<evidence type="ECO:0000313" key="3">
    <source>
        <dbReference type="Proteomes" id="UP000494252"/>
    </source>
</evidence>
<feature type="signal peptide" evidence="1">
    <location>
        <begin position="1"/>
        <end position="28"/>
    </location>
</feature>
<evidence type="ECO:0000256" key="1">
    <source>
        <dbReference type="SAM" id="SignalP"/>
    </source>
</evidence>
<name>A0A6J5GUW6_9BURK</name>
<gene>
    <name evidence="2" type="ORF">LMG27177_06160</name>
</gene>